<evidence type="ECO:0000256" key="5">
    <source>
        <dbReference type="ARBA" id="ARBA00022777"/>
    </source>
</evidence>
<proteinExistence type="predicted"/>
<keyword evidence="2" id="KW-0723">Serine/threonine-protein kinase</keyword>
<comment type="caution">
    <text evidence="12">The sequence shown here is derived from an EMBL/GenBank/DDBJ whole genome shotgun (WGS) entry which is preliminary data.</text>
</comment>
<dbReference type="PROSITE" id="PS00108">
    <property type="entry name" value="PROTEIN_KINASE_ST"/>
    <property type="match status" value="1"/>
</dbReference>
<dbReference type="InterPro" id="IPR032675">
    <property type="entry name" value="LRR_dom_sf"/>
</dbReference>
<dbReference type="EMBL" id="JWZX01003265">
    <property type="protein sequence ID" value="KOO22627.1"/>
    <property type="molecule type" value="Genomic_DNA"/>
</dbReference>
<dbReference type="SUPFAM" id="SSF52047">
    <property type="entry name" value="RNI-like"/>
    <property type="match status" value="2"/>
</dbReference>
<dbReference type="SUPFAM" id="SSF47050">
    <property type="entry name" value="VHP, Villin headpiece domain"/>
    <property type="match status" value="1"/>
</dbReference>
<dbReference type="SMART" id="SM00220">
    <property type="entry name" value="S_TKc"/>
    <property type="match status" value="1"/>
</dbReference>
<dbReference type="OrthoDB" id="5986190at2759"/>
<dbReference type="Gene3D" id="1.10.950.10">
    <property type="entry name" value="Villin headpiece domain"/>
    <property type="match status" value="1"/>
</dbReference>
<feature type="compositionally biased region" description="Basic and acidic residues" evidence="9">
    <location>
        <begin position="1292"/>
        <end position="1308"/>
    </location>
</feature>
<evidence type="ECO:0000256" key="6">
    <source>
        <dbReference type="ARBA" id="ARBA00022840"/>
    </source>
</evidence>
<keyword evidence="3" id="KW-0808">Transferase</keyword>
<dbReference type="Proteomes" id="UP000037460">
    <property type="component" value="Unassembled WGS sequence"/>
</dbReference>
<feature type="domain" description="Protein kinase" evidence="10">
    <location>
        <begin position="25"/>
        <end position="281"/>
    </location>
</feature>
<evidence type="ECO:0000256" key="9">
    <source>
        <dbReference type="SAM" id="MobiDB-lite"/>
    </source>
</evidence>
<dbReference type="CDD" id="cd08215">
    <property type="entry name" value="STKc_Nek"/>
    <property type="match status" value="1"/>
</dbReference>
<keyword evidence="6" id="KW-0067">ATP-binding</keyword>
<evidence type="ECO:0000256" key="1">
    <source>
        <dbReference type="ARBA" id="ARBA00012513"/>
    </source>
</evidence>
<dbReference type="Pfam" id="PF00069">
    <property type="entry name" value="Pkinase"/>
    <property type="match status" value="1"/>
</dbReference>
<evidence type="ECO:0000256" key="4">
    <source>
        <dbReference type="ARBA" id="ARBA00022741"/>
    </source>
</evidence>
<evidence type="ECO:0000259" key="11">
    <source>
        <dbReference type="PROSITE" id="PS51089"/>
    </source>
</evidence>
<evidence type="ECO:0000313" key="12">
    <source>
        <dbReference type="EMBL" id="KOO22627.1"/>
    </source>
</evidence>
<dbReference type="GO" id="GO:0007010">
    <property type="term" value="P:cytoskeleton organization"/>
    <property type="evidence" value="ECO:0007669"/>
    <property type="project" value="InterPro"/>
</dbReference>
<dbReference type="Gene3D" id="1.10.510.10">
    <property type="entry name" value="Transferase(Phosphotransferase) domain 1"/>
    <property type="match status" value="1"/>
</dbReference>
<dbReference type="EC" id="2.7.11.1" evidence="1"/>
<dbReference type="InterPro" id="IPR011009">
    <property type="entry name" value="Kinase-like_dom_sf"/>
</dbReference>
<dbReference type="Gene3D" id="3.80.10.10">
    <property type="entry name" value="Ribonuclease Inhibitor"/>
    <property type="match status" value="1"/>
</dbReference>
<comment type="catalytic activity">
    <reaction evidence="8">
        <text>L-seryl-[protein] + ATP = O-phospho-L-seryl-[protein] + ADP + H(+)</text>
        <dbReference type="Rhea" id="RHEA:17989"/>
        <dbReference type="Rhea" id="RHEA-COMP:9863"/>
        <dbReference type="Rhea" id="RHEA-COMP:11604"/>
        <dbReference type="ChEBI" id="CHEBI:15378"/>
        <dbReference type="ChEBI" id="CHEBI:29999"/>
        <dbReference type="ChEBI" id="CHEBI:30616"/>
        <dbReference type="ChEBI" id="CHEBI:83421"/>
        <dbReference type="ChEBI" id="CHEBI:456216"/>
        <dbReference type="EC" id="2.7.11.1"/>
    </reaction>
</comment>
<protein>
    <recommendedName>
        <fullName evidence="1">non-specific serine/threonine protein kinase</fullName>
        <ecNumber evidence="1">2.7.11.1</ecNumber>
    </recommendedName>
</protein>
<feature type="region of interest" description="Disordered" evidence="9">
    <location>
        <begin position="300"/>
        <end position="320"/>
    </location>
</feature>
<dbReference type="InterPro" id="IPR051131">
    <property type="entry name" value="NEK_Ser/Thr_kinase_NIMA"/>
</dbReference>
<reference evidence="13" key="1">
    <citation type="journal article" date="2015" name="PLoS Genet.">
        <title>Genome Sequence and Transcriptome Analyses of Chrysochromulina tobin: Metabolic Tools for Enhanced Algal Fitness in the Prominent Order Prymnesiales (Haptophyceae).</title>
        <authorList>
            <person name="Hovde B.T."/>
            <person name="Deodato C.R."/>
            <person name="Hunsperger H.M."/>
            <person name="Ryken S.A."/>
            <person name="Yost W."/>
            <person name="Jha R.K."/>
            <person name="Patterson J."/>
            <person name="Monnat R.J. Jr."/>
            <person name="Barlow S.B."/>
            <person name="Starkenburg S.R."/>
            <person name="Cattolico R.A."/>
        </authorList>
    </citation>
    <scope>NUCLEOTIDE SEQUENCE</scope>
    <source>
        <strain evidence="13">CCMP291</strain>
    </source>
</reference>
<dbReference type="SMART" id="SM00153">
    <property type="entry name" value="VHP"/>
    <property type="match status" value="1"/>
</dbReference>
<dbReference type="PROSITE" id="PS51089">
    <property type="entry name" value="HP"/>
    <property type="match status" value="1"/>
</dbReference>
<dbReference type="GO" id="GO:0003779">
    <property type="term" value="F:actin binding"/>
    <property type="evidence" value="ECO:0007669"/>
    <property type="project" value="InterPro"/>
</dbReference>
<keyword evidence="5 12" id="KW-0418">Kinase</keyword>
<dbReference type="SUPFAM" id="SSF56112">
    <property type="entry name" value="Protein kinase-like (PK-like)"/>
    <property type="match status" value="1"/>
</dbReference>
<evidence type="ECO:0000256" key="7">
    <source>
        <dbReference type="ARBA" id="ARBA00047899"/>
    </source>
</evidence>
<feature type="compositionally biased region" description="Low complexity" evidence="9">
    <location>
        <begin position="1255"/>
        <end position="1277"/>
    </location>
</feature>
<feature type="region of interest" description="Disordered" evidence="9">
    <location>
        <begin position="1255"/>
        <end position="1344"/>
    </location>
</feature>
<dbReference type="GO" id="GO:0005524">
    <property type="term" value="F:ATP binding"/>
    <property type="evidence" value="ECO:0007669"/>
    <property type="project" value="UniProtKB-KW"/>
</dbReference>
<accession>A0A0M0J8F6</accession>
<name>A0A0M0J8F6_9EUKA</name>
<dbReference type="InterPro" id="IPR036886">
    <property type="entry name" value="Villin_headpiece_dom_sf"/>
</dbReference>
<sequence>MSPSPGPRLEPSRAEFTAASYAAEVKELRNVGSGSFGSAILVEVVATGELFVSKKISLEHMAPDEQTKASNEAALLKSLRHQNITEYLGSFVLGNMLHIVMEYCSGGTLQQAMARRERASESIEEEEVFDWFLQIGMALEFIHSKMILHRDIKPSNVFLTKRNLVKLGDFGIAKQMDDTSDFAQTCVGTPYYLSPELIEGRPYNQLSDVWALGVLLFQMVAFRYPFDAPTLPALALKIVNGDHHPLKEDTPADLRELIAILLARSQVERPMMEAVMSLPAVAKRRARFESEMRSLYRGATQTTLASGPPRPATPAAADGVADLQRSQISTGSTIGASSIGPSSTIGGGTLLFADAGETLYCIACVYKLGERQKQSPRTLAIGEHKLLVLKPRKKGLLGATEGTKARQRTLYWHELLSCASSADGSSQMRLCFIPQQGRSSALPPLFLARLARVSGQFPAEAMWELMLVVKSPATMYTLLYCMRRAFEGIWRSLGAPDDELAYHLTRQLLHSSNGVGLDLSLLLRLPHTAPPPYVDLTPRRLSSAIEGGDGRLPTPKPAASIAEVRALAAALCCCGGVHGVQAIDVRLGEEAIMAFAEVLRFSTDMNALRLNHVTSNSNAARASMAALVDMLPNSRAPLAVLDLAHNAQLEESTLLRLMGSFRTLPRALKAMQLDGCGLTPKSIVELGAVLSEGHWPSTLQTLTLAHNSIGRDEGSIALAAALRCSSALTTLDVTHTGMDMPTLFDALLANEQLQRRLAQLHLGTNKLSRAAAAQLAELLSRAASLCQLGVSRTQLLPESFEPIFGAALANAKLSQLSIDASDNEFGERCARGLADQLRRISGAGLLDAARGSCGLIGLKMRSTSLTEGGVCALLEPLAALAHLVQLDLSANLRKKMVPWQTDVPADLGRALVTLVRNCAKLRSLALAATDKDAGTVHCDLAGLPDALADHESLTSVDLTSLKVEDPALVAIATALPRNRKLLTLALHGSKTTAEVLAADASVRLVLDRNRSSAAESAAGGGEYVAFSTGMLPLTCLAVHGSSTISPAISPAISPGLSSGNRAANPASALTASIGAGGAGGTVSPASAAPASSASASLSASQSATSPSHIIGPFEATGNLRGNFGGALNALSPLNVMHREAPGPMPVGPQLGPAGLSPLGARRRVADLTDKGRAEPIVFGGDFAPAVGGLLSDPAAALYTSPAYGGSPATVCPPPGGDGGGSGRGGSAGGMLGAGALGGGFGDAVILQSASAAENAGGAPATSSANASAIAAPGSNGATRKKGTKPEQSTEPEPVKEAARGKEATRAKEAGGTPKGGGTVRRCRRPPEPVLASPPGHVTPPPPVIIGDAADGGAIAFGGAAAIAFGGSAALAADVAAASSSPTRLASTSPIAFGGSAAIAFSGAEPINPELNPELNPFAPSYKVSPGNGSAAVAAGGGALVGARTADGVAEVEYRQLIWNDEGRRQLPPGVNVAKLEAHLSDVQFRQVLGMDRANFYAMTKMDQMRIKQDTGLF</sequence>
<gene>
    <name evidence="12" type="ORF">Ctob_001097</name>
</gene>
<dbReference type="FunFam" id="1.10.510.10:FF:000571">
    <property type="entry name" value="Maternal embryonic leucine zipper kinase"/>
    <property type="match status" value="1"/>
</dbReference>
<dbReference type="PANTHER" id="PTHR44899:SF3">
    <property type="entry name" value="SERINE_THREONINE-PROTEIN KINASE NEK1"/>
    <property type="match status" value="1"/>
</dbReference>
<dbReference type="InterPro" id="IPR003128">
    <property type="entry name" value="Villin_headpiece"/>
</dbReference>
<evidence type="ECO:0000256" key="8">
    <source>
        <dbReference type="ARBA" id="ARBA00048679"/>
    </source>
</evidence>
<evidence type="ECO:0000259" key="10">
    <source>
        <dbReference type="PROSITE" id="PS50011"/>
    </source>
</evidence>
<dbReference type="InterPro" id="IPR000719">
    <property type="entry name" value="Prot_kinase_dom"/>
</dbReference>
<comment type="catalytic activity">
    <reaction evidence="7">
        <text>L-threonyl-[protein] + ATP = O-phospho-L-threonyl-[protein] + ADP + H(+)</text>
        <dbReference type="Rhea" id="RHEA:46608"/>
        <dbReference type="Rhea" id="RHEA-COMP:11060"/>
        <dbReference type="Rhea" id="RHEA-COMP:11605"/>
        <dbReference type="ChEBI" id="CHEBI:15378"/>
        <dbReference type="ChEBI" id="CHEBI:30013"/>
        <dbReference type="ChEBI" id="CHEBI:30616"/>
        <dbReference type="ChEBI" id="CHEBI:61977"/>
        <dbReference type="ChEBI" id="CHEBI:456216"/>
        <dbReference type="EC" id="2.7.11.1"/>
    </reaction>
</comment>
<dbReference type="SMART" id="SM00368">
    <property type="entry name" value="LRR_RI"/>
    <property type="match status" value="5"/>
</dbReference>
<dbReference type="InterPro" id="IPR008271">
    <property type="entry name" value="Ser/Thr_kinase_AS"/>
</dbReference>
<keyword evidence="13" id="KW-1185">Reference proteome</keyword>
<dbReference type="GO" id="GO:0004674">
    <property type="term" value="F:protein serine/threonine kinase activity"/>
    <property type="evidence" value="ECO:0007669"/>
    <property type="project" value="UniProtKB-KW"/>
</dbReference>
<evidence type="ECO:0000256" key="3">
    <source>
        <dbReference type="ARBA" id="ARBA00022679"/>
    </source>
</evidence>
<organism evidence="12 13">
    <name type="scientific">Chrysochromulina tobinii</name>
    <dbReference type="NCBI Taxonomy" id="1460289"/>
    <lineage>
        <taxon>Eukaryota</taxon>
        <taxon>Haptista</taxon>
        <taxon>Haptophyta</taxon>
        <taxon>Prymnesiophyceae</taxon>
        <taxon>Prymnesiales</taxon>
        <taxon>Chrysochromulinaceae</taxon>
        <taxon>Chrysochromulina</taxon>
    </lineage>
</organism>
<evidence type="ECO:0000313" key="13">
    <source>
        <dbReference type="Proteomes" id="UP000037460"/>
    </source>
</evidence>
<dbReference type="PANTHER" id="PTHR44899">
    <property type="entry name" value="CAMK FAMILY PROTEIN KINASE"/>
    <property type="match status" value="1"/>
</dbReference>
<evidence type="ECO:0000256" key="2">
    <source>
        <dbReference type="ARBA" id="ARBA00022527"/>
    </source>
</evidence>
<dbReference type="Gene3D" id="3.30.200.20">
    <property type="entry name" value="Phosphorylase Kinase, domain 1"/>
    <property type="match status" value="1"/>
</dbReference>
<feature type="domain" description="HP" evidence="11">
    <location>
        <begin position="1445"/>
        <end position="1513"/>
    </location>
</feature>
<dbReference type="PROSITE" id="PS50011">
    <property type="entry name" value="PROTEIN_KINASE_DOM"/>
    <property type="match status" value="1"/>
</dbReference>
<keyword evidence="4" id="KW-0547">Nucleotide-binding</keyword>